<feature type="transmembrane region" description="Helical" evidence="5">
    <location>
        <begin position="65"/>
        <end position="84"/>
    </location>
</feature>
<dbReference type="EMBL" id="FTMD01000025">
    <property type="protein sequence ID" value="SIR64053.1"/>
    <property type="molecule type" value="Genomic_DNA"/>
</dbReference>
<evidence type="ECO:0000256" key="2">
    <source>
        <dbReference type="ARBA" id="ARBA00022692"/>
    </source>
</evidence>
<evidence type="ECO:0000256" key="3">
    <source>
        <dbReference type="ARBA" id="ARBA00022989"/>
    </source>
</evidence>
<dbReference type="RefSeq" id="WP_076604434.1">
    <property type="nucleotide sequence ID" value="NZ_FTMD01000025.1"/>
</dbReference>
<dbReference type="PANTHER" id="PTHR43021:SF2">
    <property type="entry name" value="CATION_H+ EXCHANGER DOMAIN-CONTAINING PROTEIN"/>
    <property type="match status" value="1"/>
</dbReference>
<dbReference type="Pfam" id="PF00999">
    <property type="entry name" value="Na_H_Exchanger"/>
    <property type="match status" value="1"/>
</dbReference>
<dbReference type="Proteomes" id="UP000186819">
    <property type="component" value="Unassembled WGS sequence"/>
</dbReference>
<dbReference type="GO" id="GO:1902600">
    <property type="term" value="P:proton transmembrane transport"/>
    <property type="evidence" value="ECO:0007669"/>
    <property type="project" value="InterPro"/>
</dbReference>
<dbReference type="PANTHER" id="PTHR43021">
    <property type="entry name" value="NA(+)/H(+) ANTIPORTER-RELATED"/>
    <property type="match status" value="1"/>
</dbReference>
<feature type="transmembrane region" description="Helical" evidence="5">
    <location>
        <begin position="279"/>
        <end position="312"/>
    </location>
</feature>
<feature type="domain" description="Cation/H+ exchanger transmembrane" evidence="6">
    <location>
        <begin position="25"/>
        <end position="384"/>
    </location>
</feature>
<accession>A0A1N7CKI1</accession>
<gene>
    <name evidence="7" type="ORF">SAMN05421829_12524</name>
</gene>
<reference evidence="8" key="1">
    <citation type="submission" date="2017-01" db="EMBL/GenBank/DDBJ databases">
        <authorList>
            <person name="Varghese N."/>
            <person name="Submissions S."/>
        </authorList>
    </citation>
    <scope>NUCLEOTIDE SEQUENCE [LARGE SCALE GENOMIC DNA]</scope>
    <source>
        <strain evidence="8">ATCC 51758</strain>
    </source>
</reference>
<comment type="subcellular location">
    <subcellularLocation>
        <location evidence="1">Membrane</location>
        <topology evidence="1">Multi-pass membrane protein</topology>
    </subcellularLocation>
</comment>
<feature type="transmembrane region" description="Helical" evidence="5">
    <location>
        <begin position="12"/>
        <end position="29"/>
    </location>
</feature>
<dbReference type="STRING" id="34027.SAMN05421829_12524"/>
<dbReference type="OrthoDB" id="8617652at2"/>
<proteinExistence type="predicted"/>
<dbReference type="GO" id="GO:0016020">
    <property type="term" value="C:membrane"/>
    <property type="evidence" value="ECO:0007669"/>
    <property type="project" value="UniProtKB-SubCell"/>
</dbReference>
<keyword evidence="3 5" id="KW-1133">Transmembrane helix</keyword>
<protein>
    <submittedName>
        <fullName evidence="7">Transporter, CPA2 family</fullName>
    </submittedName>
</protein>
<dbReference type="InterPro" id="IPR006153">
    <property type="entry name" value="Cation/H_exchanger_TM"/>
</dbReference>
<keyword evidence="2 5" id="KW-0812">Transmembrane</keyword>
<evidence type="ECO:0000256" key="1">
    <source>
        <dbReference type="ARBA" id="ARBA00004141"/>
    </source>
</evidence>
<sequence length="400" mass="41616">MDLLIWPDWPLALGALFPVAIALVLTALIGEAGGRFDLPRVSGYALAGLVLGPLALGWFDTNDLAGNRLVIDFTIALVLFELGIRLDLRWLAANRWVVATSAGEMALTFALTFGALWAAGTGTGIALAVAAIAVGTSPVILMHVTNELRASGQTTDRLLALCALNVAVSVILLKLLVGALHGVHSGWQLALLHPLYLLLGSALAGAVIAAAYLGLRRLVDPATEQGLVAMIALLLAAIALLSALRLPTALAPLFAGALVKWRDRRPHLWPQQFGSFGGVLVIVAFMLAGAAVTAGELLAGAGVGLLAILARAAGKLGGAIAFGPPSGLDLRKSLALGVGLMPLSMLALLQAEDVRLLYPEFGSRLLPIVIAMTVVLGLLGPIATRRALIRVRETRRGEMS</sequence>
<name>A0A1N7CKI1_9RHOO</name>
<feature type="transmembrane region" description="Helical" evidence="5">
    <location>
        <begin position="96"/>
        <end position="119"/>
    </location>
</feature>
<feature type="transmembrane region" description="Helical" evidence="5">
    <location>
        <begin position="125"/>
        <end position="146"/>
    </location>
</feature>
<feature type="transmembrane region" description="Helical" evidence="5">
    <location>
        <begin position="227"/>
        <end position="259"/>
    </location>
</feature>
<evidence type="ECO:0000313" key="8">
    <source>
        <dbReference type="Proteomes" id="UP000186819"/>
    </source>
</evidence>
<feature type="transmembrane region" description="Helical" evidence="5">
    <location>
        <begin position="363"/>
        <end position="383"/>
    </location>
</feature>
<evidence type="ECO:0000313" key="7">
    <source>
        <dbReference type="EMBL" id="SIR64053.1"/>
    </source>
</evidence>
<dbReference type="Gene3D" id="1.20.1530.20">
    <property type="match status" value="1"/>
</dbReference>
<evidence type="ECO:0000259" key="6">
    <source>
        <dbReference type="Pfam" id="PF00999"/>
    </source>
</evidence>
<keyword evidence="4 5" id="KW-0472">Membrane</keyword>
<dbReference type="GO" id="GO:0015297">
    <property type="term" value="F:antiporter activity"/>
    <property type="evidence" value="ECO:0007669"/>
    <property type="project" value="InterPro"/>
</dbReference>
<feature type="transmembrane region" description="Helical" evidence="5">
    <location>
        <begin position="195"/>
        <end position="215"/>
    </location>
</feature>
<evidence type="ECO:0000256" key="5">
    <source>
        <dbReference type="SAM" id="Phobius"/>
    </source>
</evidence>
<feature type="transmembrane region" description="Helical" evidence="5">
    <location>
        <begin position="158"/>
        <end position="183"/>
    </location>
</feature>
<dbReference type="AlphaFoldDB" id="A0A1N7CKI1"/>
<dbReference type="InterPro" id="IPR038770">
    <property type="entry name" value="Na+/solute_symporter_sf"/>
</dbReference>
<evidence type="ECO:0000256" key="4">
    <source>
        <dbReference type="ARBA" id="ARBA00023136"/>
    </source>
</evidence>
<keyword evidence="8" id="KW-1185">Reference proteome</keyword>
<organism evidence="7 8">
    <name type="scientific">Aromatoleum tolulyticum</name>
    <dbReference type="NCBI Taxonomy" id="34027"/>
    <lineage>
        <taxon>Bacteria</taxon>
        <taxon>Pseudomonadati</taxon>
        <taxon>Pseudomonadota</taxon>
        <taxon>Betaproteobacteria</taxon>
        <taxon>Rhodocyclales</taxon>
        <taxon>Rhodocyclaceae</taxon>
        <taxon>Aromatoleum</taxon>
    </lineage>
</organism>
<feature type="transmembrane region" description="Helical" evidence="5">
    <location>
        <begin position="41"/>
        <end position="59"/>
    </location>
</feature>